<evidence type="ECO:0000256" key="8">
    <source>
        <dbReference type="ARBA" id="ARBA00023136"/>
    </source>
</evidence>
<evidence type="ECO:0000256" key="2">
    <source>
        <dbReference type="ARBA" id="ARBA00005811"/>
    </source>
</evidence>
<keyword evidence="7 11" id="KW-1133">Transmembrane helix</keyword>
<proteinExistence type="inferred from homology"/>
<accession>A0A974SJL6</accession>
<evidence type="ECO:0000256" key="7">
    <source>
        <dbReference type="ARBA" id="ARBA00022989"/>
    </source>
</evidence>
<keyword evidence="8 11" id="KW-0472">Membrane</keyword>
<reference evidence="12 13" key="1">
    <citation type="submission" date="2020-10" db="EMBL/GenBank/DDBJ databases">
        <title>Degradation of 1,4-Dioxane by Xanthobacter sp. YN2, via a Novel Group-2 Soluble Di-Iron Monooxygenase.</title>
        <authorList>
            <person name="Ma F."/>
            <person name="Wang Y."/>
            <person name="Yang J."/>
            <person name="Guo H."/>
            <person name="Su D."/>
            <person name="Yu L."/>
        </authorList>
    </citation>
    <scope>NUCLEOTIDE SEQUENCE [LARGE SCALE GENOMIC DNA]</scope>
    <source>
        <strain evidence="12 13">YN2</strain>
    </source>
</reference>
<gene>
    <name evidence="12" type="primary">tolR</name>
    <name evidence="12" type="ORF">EZH22_02975</name>
</gene>
<dbReference type="PANTHER" id="PTHR30558:SF7">
    <property type="entry name" value="TOL-PAL SYSTEM PROTEIN TOLR"/>
    <property type="match status" value="1"/>
</dbReference>
<evidence type="ECO:0000256" key="9">
    <source>
        <dbReference type="ARBA" id="ARBA00023306"/>
    </source>
</evidence>
<dbReference type="GO" id="GO:0005886">
    <property type="term" value="C:plasma membrane"/>
    <property type="evidence" value="ECO:0007669"/>
    <property type="project" value="UniProtKB-SubCell"/>
</dbReference>
<keyword evidence="9" id="KW-0131">Cell cycle</keyword>
<keyword evidence="5" id="KW-0132">Cell division</keyword>
<keyword evidence="10" id="KW-0653">Protein transport</keyword>
<protein>
    <submittedName>
        <fullName evidence="12">Protein TolR</fullName>
    </submittedName>
</protein>
<evidence type="ECO:0000256" key="6">
    <source>
        <dbReference type="ARBA" id="ARBA00022692"/>
    </source>
</evidence>
<dbReference type="Gene3D" id="3.30.420.270">
    <property type="match status" value="1"/>
</dbReference>
<keyword evidence="4" id="KW-0997">Cell inner membrane</keyword>
<feature type="transmembrane region" description="Helical" evidence="11">
    <location>
        <begin position="23"/>
        <end position="50"/>
    </location>
</feature>
<sequence length="154" mass="16515">MGMAAGGAGGWQSRRSRRKSAPVMAEINVTPMVDVMLVLLIIFMVAAPLLTVGVPVDLPQTQASAVNQDNKEPVVLTVNDKGRIFLSSNPTEIRFEELVPKLLAITQARGGADERIFVRGDKQANYGQVMKIMGRLSGAGFKHVALVTEVEQGG</sequence>
<evidence type="ECO:0000313" key="13">
    <source>
        <dbReference type="Proteomes" id="UP000596427"/>
    </source>
</evidence>
<keyword evidence="10" id="KW-0813">Transport</keyword>
<keyword evidence="3" id="KW-1003">Cell membrane</keyword>
<dbReference type="AlphaFoldDB" id="A0A974SJL6"/>
<dbReference type="NCBIfam" id="TIGR02801">
    <property type="entry name" value="tolR"/>
    <property type="match status" value="1"/>
</dbReference>
<dbReference type="GO" id="GO:0022857">
    <property type="term" value="F:transmembrane transporter activity"/>
    <property type="evidence" value="ECO:0007669"/>
    <property type="project" value="InterPro"/>
</dbReference>
<dbReference type="EMBL" id="CP063362">
    <property type="protein sequence ID" value="QRG07389.1"/>
    <property type="molecule type" value="Genomic_DNA"/>
</dbReference>
<evidence type="ECO:0000256" key="3">
    <source>
        <dbReference type="ARBA" id="ARBA00022475"/>
    </source>
</evidence>
<name>A0A974SJL6_9HYPH</name>
<dbReference type="KEGG" id="xdi:EZH22_02975"/>
<evidence type="ECO:0000256" key="1">
    <source>
        <dbReference type="ARBA" id="ARBA00004162"/>
    </source>
</evidence>
<evidence type="ECO:0000313" key="12">
    <source>
        <dbReference type="EMBL" id="QRG07389.1"/>
    </source>
</evidence>
<evidence type="ECO:0000256" key="10">
    <source>
        <dbReference type="RuleBase" id="RU003879"/>
    </source>
</evidence>
<comment type="subcellular location">
    <subcellularLocation>
        <location evidence="1">Cell membrane</location>
        <topology evidence="1">Single-pass membrane protein</topology>
    </subcellularLocation>
    <subcellularLocation>
        <location evidence="10">Cell membrane</location>
        <topology evidence="10">Single-pass type II membrane protein</topology>
    </subcellularLocation>
</comment>
<keyword evidence="6 10" id="KW-0812">Transmembrane</keyword>
<comment type="similarity">
    <text evidence="2 10">Belongs to the ExbD/TolR family.</text>
</comment>
<dbReference type="RefSeq" id="WP_203194304.1">
    <property type="nucleotide sequence ID" value="NZ_CP063362.1"/>
</dbReference>
<dbReference type="PANTHER" id="PTHR30558">
    <property type="entry name" value="EXBD MEMBRANE COMPONENT OF PMF-DRIVEN MACROMOLECULE IMPORT SYSTEM"/>
    <property type="match status" value="1"/>
</dbReference>
<dbReference type="InterPro" id="IPR014168">
    <property type="entry name" value="Tol-Pal_TolR"/>
</dbReference>
<dbReference type="Proteomes" id="UP000596427">
    <property type="component" value="Chromosome"/>
</dbReference>
<dbReference type="GO" id="GO:0051301">
    <property type="term" value="P:cell division"/>
    <property type="evidence" value="ECO:0007669"/>
    <property type="project" value="UniProtKB-KW"/>
</dbReference>
<dbReference type="InterPro" id="IPR003400">
    <property type="entry name" value="ExbD"/>
</dbReference>
<evidence type="ECO:0000256" key="4">
    <source>
        <dbReference type="ARBA" id="ARBA00022519"/>
    </source>
</evidence>
<dbReference type="Pfam" id="PF02472">
    <property type="entry name" value="ExbD"/>
    <property type="match status" value="1"/>
</dbReference>
<dbReference type="GO" id="GO:0015031">
    <property type="term" value="P:protein transport"/>
    <property type="evidence" value="ECO:0007669"/>
    <property type="project" value="UniProtKB-KW"/>
</dbReference>
<keyword evidence="13" id="KW-1185">Reference proteome</keyword>
<evidence type="ECO:0000256" key="11">
    <source>
        <dbReference type="SAM" id="Phobius"/>
    </source>
</evidence>
<organism evidence="12 13">
    <name type="scientific">Xanthobacter dioxanivorans</name>
    <dbReference type="NCBI Taxonomy" id="2528964"/>
    <lineage>
        <taxon>Bacteria</taxon>
        <taxon>Pseudomonadati</taxon>
        <taxon>Pseudomonadota</taxon>
        <taxon>Alphaproteobacteria</taxon>
        <taxon>Hyphomicrobiales</taxon>
        <taxon>Xanthobacteraceae</taxon>
        <taxon>Xanthobacter</taxon>
    </lineage>
</organism>
<evidence type="ECO:0000256" key="5">
    <source>
        <dbReference type="ARBA" id="ARBA00022618"/>
    </source>
</evidence>